<sequence>MRRHIMRARLIAAGLTTAALLVVGLVPVRADSGPEERKQLVDRRLAVAQAELQESSRRLAAATAAYTAAEAQLPAARAALAAVEGQLFAARAREAELRQRLAEVTAAEQAAEHALRRVVDEIAATRTETGNFARAAYRSGPLAGLGLMGSALEADSPTEFVERLEYARAIVRSQNTTLDRLRGQRAELAAKEAELAAHRRAVEQQRAAASQQVARTQELAARARAAEQRVEALVAQRQQALRVAEAERAIDLAFYREMRAEQLRLAAQVRGLMAREARGVSGSSQRDGWLSRPVPGPITSPYGMRFHPVLHEWRLHTGTDFGVPMGTEVRAAAGGRVLWAGQSRGYGYRVVVSHGYVGGRYVVTTYSHLSQLLVHAGERVTRGETLARSGDTGWSTGPHLHFEVMVDGEFVNPLGWL</sequence>
<proteinExistence type="predicted"/>
<dbReference type="InterPro" id="IPR011055">
    <property type="entry name" value="Dup_hybrid_motif"/>
</dbReference>
<dbReference type="EMBL" id="LAXD01000001">
    <property type="protein sequence ID" value="KWX01030.1"/>
    <property type="molecule type" value="Genomic_DNA"/>
</dbReference>
<dbReference type="SUPFAM" id="SSF51261">
    <property type="entry name" value="Duplicated hybrid motif"/>
    <property type="match status" value="1"/>
</dbReference>
<accession>A0A132MTI2</accession>
<comment type="caution">
    <text evidence="4">The sequence shown here is derived from an EMBL/GenBank/DDBJ whole genome shotgun (WGS) entry which is preliminary data.</text>
</comment>
<dbReference type="Proteomes" id="UP000070188">
    <property type="component" value="Unassembled WGS sequence"/>
</dbReference>
<dbReference type="PANTHER" id="PTHR21666">
    <property type="entry name" value="PEPTIDASE-RELATED"/>
    <property type="match status" value="1"/>
</dbReference>
<feature type="domain" description="M23ase beta-sheet core" evidence="3">
    <location>
        <begin position="315"/>
        <end position="413"/>
    </location>
</feature>
<evidence type="ECO:0000256" key="1">
    <source>
        <dbReference type="ARBA" id="ARBA00022729"/>
    </source>
</evidence>
<evidence type="ECO:0000259" key="3">
    <source>
        <dbReference type="Pfam" id="PF01551"/>
    </source>
</evidence>
<evidence type="ECO:0000313" key="5">
    <source>
        <dbReference type="Proteomes" id="UP000070188"/>
    </source>
</evidence>
<feature type="coiled-coil region" evidence="2">
    <location>
        <begin position="181"/>
        <end position="243"/>
    </location>
</feature>
<keyword evidence="5" id="KW-1185">Reference proteome</keyword>
<gene>
    <name evidence="4" type="ORF">LI90_2058</name>
</gene>
<dbReference type="CDD" id="cd12797">
    <property type="entry name" value="M23_peptidase"/>
    <property type="match status" value="1"/>
</dbReference>
<keyword evidence="2" id="KW-0175">Coiled coil</keyword>
<dbReference type="InterPro" id="IPR050570">
    <property type="entry name" value="Cell_wall_metabolism_enzyme"/>
</dbReference>
<dbReference type="PANTHER" id="PTHR21666:SF289">
    <property type="entry name" value="L-ALA--D-GLU ENDOPEPTIDASE"/>
    <property type="match status" value="1"/>
</dbReference>
<feature type="coiled-coil region" evidence="2">
    <location>
        <begin position="45"/>
        <end position="72"/>
    </location>
</feature>
<name>A0A132MTI2_9ACTN</name>
<dbReference type="AlphaFoldDB" id="A0A132MTI2"/>
<dbReference type="Gene3D" id="2.70.70.10">
    <property type="entry name" value="Glucose Permease (Domain IIA)"/>
    <property type="match status" value="1"/>
</dbReference>
<protein>
    <recommendedName>
        <fullName evidence="3">M23ase beta-sheet core domain-containing protein</fullName>
    </recommendedName>
</protein>
<reference evidence="5" key="1">
    <citation type="submission" date="2015-04" db="EMBL/GenBank/DDBJ databases">
        <title>Physiological reanalysis, assessment of diazotrophy, and genome sequences of multiple isolates of Streptomyces thermoautotrophicus.</title>
        <authorList>
            <person name="MacKellar D.C."/>
            <person name="Lieber L."/>
            <person name="Norman J."/>
            <person name="Bolger A."/>
            <person name="Tobin C."/>
            <person name="Murray J.W."/>
            <person name="Chang R."/>
            <person name="Ford T."/>
            <person name="Nguyen P.Q."/>
            <person name="Woodward J."/>
            <person name="Permingeat H."/>
            <person name="Joshi N.S."/>
            <person name="Silver P.A."/>
            <person name="Usadel B."/>
            <person name="Rutherford A.W."/>
            <person name="Friesen M."/>
            <person name="Prell J."/>
        </authorList>
    </citation>
    <scope>NUCLEOTIDE SEQUENCE [LARGE SCALE GENOMIC DNA]</scope>
    <source>
        <strain evidence="5">H1</strain>
    </source>
</reference>
<dbReference type="PATRIC" id="fig|1469144.10.peg.2233"/>
<evidence type="ECO:0000313" key="4">
    <source>
        <dbReference type="EMBL" id="KWX01030.1"/>
    </source>
</evidence>
<dbReference type="Pfam" id="PF01551">
    <property type="entry name" value="Peptidase_M23"/>
    <property type="match status" value="1"/>
</dbReference>
<organism evidence="4 5">
    <name type="scientific">Carbonactinospora thermoautotrophica</name>
    <dbReference type="NCBI Taxonomy" id="1469144"/>
    <lineage>
        <taxon>Bacteria</taxon>
        <taxon>Bacillati</taxon>
        <taxon>Actinomycetota</taxon>
        <taxon>Actinomycetes</taxon>
        <taxon>Kitasatosporales</taxon>
        <taxon>Carbonactinosporaceae</taxon>
        <taxon>Carbonactinospora</taxon>
    </lineage>
</organism>
<keyword evidence="1" id="KW-0732">Signal</keyword>
<dbReference type="GO" id="GO:0004222">
    <property type="term" value="F:metalloendopeptidase activity"/>
    <property type="evidence" value="ECO:0007669"/>
    <property type="project" value="TreeGrafter"/>
</dbReference>
<dbReference type="Gene3D" id="6.10.250.3150">
    <property type="match status" value="1"/>
</dbReference>
<evidence type="ECO:0000256" key="2">
    <source>
        <dbReference type="SAM" id="Coils"/>
    </source>
</evidence>
<dbReference type="InterPro" id="IPR016047">
    <property type="entry name" value="M23ase_b-sheet_dom"/>
</dbReference>
<dbReference type="STRING" id="1469144.LI90_2058"/>